<gene>
    <name evidence="2" type="ORF">BV898_17114</name>
</gene>
<dbReference type="EMBL" id="MTYJ01000280">
    <property type="protein sequence ID" value="OWA52668.1"/>
    <property type="molecule type" value="Genomic_DNA"/>
</dbReference>
<evidence type="ECO:0000313" key="2">
    <source>
        <dbReference type="EMBL" id="OWA52668.1"/>
    </source>
</evidence>
<proteinExistence type="predicted"/>
<name>A0A9X6RLQ4_HYPEX</name>
<accession>A0A9X6RLQ4</accession>
<organism evidence="2 3">
    <name type="scientific">Hypsibius exemplaris</name>
    <name type="common">Freshwater tardigrade</name>
    <dbReference type="NCBI Taxonomy" id="2072580"/>
    <lineage>
        <taxon>Eukaryota</taxon>
        <taxon>Metazoa</taxon>
        <taxon>Ecdysozoa</taxon>
        <taxon>Tardigrada</taxon>
        <taxon>Eutardigrada</taxon>
        <taxon>Parachela</taxon>
        <taxon>Hypsibioidea</taxon>
        <taxon>Hypsibiidae</taxon>
        <taxon>Hypsibius</taxon>
    </lineage>
</organism>
<dbReference type="Proteomes" id="UP000192578">
    <property type="component" value="Unassembled WGS sequence"/>
</dbReference>
<feature type="region of interest" description="Disordered" evidence="1">
    <location>
        <begin position="1"/>
        <end position="35"/>
    </location>
</feature>
<sequence length="136" mass="14519">MDSHFVFDPGFTLGGGTDGVEDDDTEDTLGGGVDVSGWELKGGRRAWLEDSVDGDDEEDFRVLLLCTATPLLSRTSLQLTNPVLPPERPGERFDRVMDRLLEGRSELRDGSGDLGLGCLDIEPGTHLNARGSSGGG</sequence>
<dbReference type="AlphaFoldDB" id="A0A9X6RLQ4"/>
<keyword evidence="3" id="KW-1185">Reference proteome</keyword>
<evidence type="ECO:0000256" key="1">
    <source>
        <dbReference type="SAM" id="MobiDB-lite"/>
    </source>
</evidence>
<protein>
    <submittedName>
        <fullName evidence="2">Uncharacterized protein</fullName>
    </submittedName>
</protein>
<reference evidence="3" key="1">
    <citation type="submission" date="2017-01" db="EMBL/GenBank/DDBJ databases">
        <title>Comparative genomics of anhydrobiosis in the tardigrade Hypsibius dujardini.</title>
        <authorList>
            <person name="Yoshida Y."/>
            <person name="Koutsovoulos G."/>
            <person name="Laetsch D."/>
            <person name="Stevens L."/>
            <person name="Kumar S."/>
            <person name="Horikawa D."/>
            <person name="Ishino K."/>
            <person name="Komine S."/>
            <person name="Tomita M."/>
            <person name="Blaxter M."/>
            <person name="Arakawa K."/>
        </authorList>
    </citation>
    <scope>NUCLEOTIDE SEQUENCE [LARGE SCALE GENOMIC DNA]</scope>
    <source>
        <strain evidence="3">Z151</strain>
    </source>
</reference>
<evidence type="ECO:0000313" key="3">
    <source>
        <dbReference type="Proteomes" id="UP000192578"/>
    </source>
</evidence>
<comment type="caution">
    <text evidence="2">The sequence shown here is derived from an EMBL/GenBank/DDBJ whole genome shotgun (WGS) entry which is preliminary data.</text>
</comment>